<dbReference type="PANTHER" id="PTHR33977:SF1">
    <property type="entry name" value="ZINC ION BINDING PROTEIN"/>
    <property type="match status" value="1"/>
</dbReference>
<name>A0A9D4UIX0_ADICA</name>
<evidence type="ECO:0008006" key="3">
    <source>
        <dbReference type="Google" id="ProtNLM"/>
    </source>
</evidence>
<keyword evidence="2" id="KW-1185">Reference proteome</keyword>
<dbReference type="PANTHER" id="PTHR33977">
    <property type="entry name" value="ZINC ION BINDING PROTEIN"/>
    <property type="match status" value="1"/>
</dbReference>
<evidence type="ECO:0000313" key="1">
    <source>
        <dbReference type="EMBL" id="KAI5068324.1"/>
    </source>
</evidence>
<proteinExistence type="predicted"/>
<organism evidence="1 2">
    <name type="scientific">Adiantum capillus-veneris</name>
    <name type="common">Maidenhair fern</name>
    <dbReference type="NCBI Taxonomy" id="13818"/>
    <lineage>
        <taxon>Eukaryota</taxon>
        <taxon>Viridiplantae</taxon>
        <taxon>Streptophyta</taxon>
        <taxon>Embryophyta</taxon>
        <taxon>Tracheophyta</taxon>
        <taxon>Polypodiopsida</taxon>
        <taxon>Polypodiidae</taxon>
        <taxon>Polypodiales</taxon>
        <taxon>Pteridineae</taxon>
        <taxon>Pteridaceae</taxon>
        <taxon>Vittarioideae</taxon>
        <taxon>Adiantum</taxon>
    </lineage>
</organism>
<gene>
    <name evidence="1" type="ORF">GOP47_0016669</name>
</gene>
<evidence type="ECO:0000313" key="2">
    <source>
        <dbReference type="Proteomes" id="UP000886520"/>
    </source>
</evidence>
<reference evidence="1" key="1">
    <citation type="submission" date="2021-01" db="EMBL/GenBank/DDBJ databases">
        <title>Adiantum capillus-veneris genome.</title>
        <authorList>
            <person name="Fang Y."/>
            <person name="Liao Q."/>
        </authorList>
    </citation>
    <scope>NUCLEOTIDE SEQUENCE</scope>
    <source>
        <strain evidence="1">H3</strain>
        <tissue evidence="1">Leaf</tissue>
    </source>
</reference>
<sequence length="536" mass="62110">MCSLAPSSARAKAHLCYTLWHCGHLRPPRFKLVLLYRLLTRKLSRDDWTCMLTEATMLKKQRKVCYYQPYNPHATNDSEKPFILIIQDQWMLEMAMRFSWHNSWVIDSTFKTNAFGLPLYAVVLPNQHGVGIPIWFMMCSNDPGLDHERIALEITLSTILSRMGNFRSTALVIDKSSLELEAFSKVINGDECCWHSYETGPREQRFCHIIVCWFHTKKAWVENLLPKVPKELQDHFYSSMTTLMHAFDEVEFENHYQELLQHYAAHINVQRYVTNGWCGCDCPWRRRWSKFGRLLNYGNVDTTNLVERLWQYIKYILLDARINRSIVDLLHAMVGDSTTGTRMGGTLLEFFKQKQEIVDSGRYNIRGSSKQHTTRLHGGEKILQLYEDLQNTKDINEYFMDNSIEDGADDNEVLKCVSEVRSILTRIEEGLKDNDPAQKAVLLRELNICKDTLLKTSPPKAIEMPMRGSIRQIQAHVTQTKLGNGKRPQEVEPNIEVYEAGTSQPTKRAHVTGILRRKHQRGIFVVLTPNQPLVHP</sequence>
<dbReference type="EMBL" id="JABFUD020000016">
    <property type="protein sequence ID" value="KAI5068324.1"/>
    <property type="molecule type" value="Genomic_DNA"/>
</dbReference>
<comment type="caution">
    <text evidence="1">The sequence shown here is derived from an EMBL/GenBank/DDBJ whole genome shotgun (WGS) entry which is preliminary data.</text>
</comment>
<dbReference type="Proteomes" id="UP000886520">
    <property type="component" value="Chromosome 16"/>
</dbReference>
<accession>A0A9D4UIX0</accession>
<protein>
    <recommendedName>
        <fullName evidence="3">MULE transposase domain-containing protein</fullName>
    </recommendedName>
</protein>
<dbReference type="OrthoDB" id="4327540at2759"/>
<dbReference type="AlphaFoldDB" id="A0A9D4UIX0"/>